<dbReference type="EMBL" id="VIIS01001420">
    <property type="protein sequence ID" value="KAF0298612.1"/>
    <property type="molecule type" value="Genomic_DNA"/>
</dbReference>
<protein>
    <submittedName>
        <fullName evidence="2">Chondroitin sulfate proteoglycan 4</fullName>
    </submittedName>
</protein>
<dbReference type="AlphaFoldDB" id="A0A6A4W6G7"/>
<keyword evidence="3" id="KW-1185">Reference proteome</keyword>
<accession>A0A6A4W6G7</accession>
<organism evidence="2 3">
    <name type="scientific">Amphibalanus amphitrite</name>
    <name type="common">Striped barnacle</name>
    <name type="synonym">Balanus amphitrite</name>
    <dbReference type="NCBI Taxonomy" id="1232801"/>
    <lineage>
        <taxon>Eukaryota</taxon>
        <taxon>Metazoa</taxon>
        <taxon>Ecdysozoa</taxon>
        <taxon>Arthropoda</taxon>
        <taxon>Crustacea</taxon>
        <taxon>Multicrustacea</taxon>
        <taxon>Cirripedia</taxon>
        <taxon>Thoracica</taxon>
        <taxon>Thoracicalcarea</taxon>
        <taxon>Balanomorpha</taxon>
        <taxon>Balanoidea</taxon>
        <taxon>Balanidae</taxon>
        <taxon>Amphibalaninae</taxon>
        <taxon>Amphibalanus</taxon>
    </lineage>
</organism>
<reference evidence="2 3" key="1">
    <citation type="submission" date="2019-07" db="EMBL/GenBank/DDBJ databases">
        <title>Draft genome assembly of a fouling barnacle, Amphibalanus amphitrite (Darwin, 1854): The first reference genome for Thecostraca.</title>
        <authorList>
            <person name="Kim W."/>
        </authorList>
    </citation>
    <scope>NUCLEOTIDE SEQUENCE [LARGE SCALE GENOMIC DNA]</scope>
    <source>
        <strain evidence="2">SNU_AA5</strain>
        <tissue evidence="2">Soma without cirri and trophi</tissue>
    </source>
</reference>
<sequence>MRQGVGALATLLLVGSVLALDTASFYGASHARVALKDAGRTNSVRLRLLTGQTDCLLLVAAGPTDYLLMLLEGGRLKTRD</sequence>
<feature type="signal peptide" evidence="1">
    <location>
        <begin position="1"/>
        <end position="19"/>
    </location>
</feature>
<dbReference type="InterPro" id="IPR013320">
    <property type="entry name" value="ConA-like_dom_sf"/>
</dbReference>
<evidence type="ECO:0000313" key="3">
    <source>
        <dbReference type="Proteomes" id="UP000440578"/>
    </source>
</evidence>
<keyword evidence="1" id="KW-0732">Signal</keyword>
<proteinExistence type="predicted"/>
<evidence type="ECO:0000313" key="2">
    <source>
        <dbReference type="EMBL" id="KAF0298612.1"/>
    </source>
</evidence>
<dbReference type="SUPFAM" id="SSF49899">
    <property type="entry name" value="Concanavalin A-like lectins/glucanases"/>
    <property type="match status" value="1"/>
</dbReference>
<gene>
    <name evidence="2" type="primary">Cspg4_0</name>
    <name evidence="2" type="ORF">FJT64_000448</name>
</gene>
<feature type="chain" id="PRO_5025438208" evidence="1">
    <location>
        <begin position="20"/>
        <end position="80"/>
    </location>
</feature>
<dbReference type="Proteomes" id="UP000440578">
    <property type="component" value="Unassembled WGS sequence"/>
</dbReference>
<name>A0A6A4W6G7_AMPAM</name>
<comment type="caution">
    <text evidence="2">The sequence shown here is derived from an EMBL/GenBank/DDBJ whole genome shotgun (WGS) entry which is preliminary data.</text>
</comment>
<evidence type="ECO:0000256" key="1">
    <source>
        <dbReference type="SAM" id="SignalP"/>
    </source>
</evidence>
<dbReference type="OrthoDB" id="430044at2759"/>